<dbReference type="EMBL" id="JBHTOK010000078">
    <property type="protein sequence ID" value="MFD1442058.1"/>
    <property type="molecule type" value="Genomic_DNA"/>
</dbReference>
<dbReference type="Gene3D" id="1.10.357.10">
    <property type="entry name" value="Tetracycline Repressor, domain 2"/>
    <property type="match status" value="1"/>
</dbReference>
<accession>A0ABW4D183</accession>
<dbReference type="PANTHER" id="PTHR30055">
    <property type="entry name" value="HTH-TYPE TRANSCRIPTIONAL REGULATOR RUTR"/>
    <property type="match status" value="1"/>
</dbReference>
<evidence type="ECO:0000313" key="4">
    <source>
        <dbReference type="EMBL" id="MFD1442058.1"/>
    </source>
</evidence>
<keyword evidence="5" id="KW-1185">Reference proteome</keyword>
<dbReference type="InterPro" id="IPR050109">
    <property type="entry name" value="HTH-type_TetR-like_transc_reg"/>
</dbReference>
<dbReference type="PROSITE" id="PS50977">
    <property type="entry name" value="HTH_TETR_2"/>
    <property type="match status" value="1"/>
</dbReference>
<dbReference type="PANTHER" id="PTHR30055:SF222">
    <property type="entry name" value="REGULATORY PROTEIN"/>
    <property type="match status" value="1"/>
</dbReference>
<dbReference type="RefSeq" id="WP_125755112.1">
    <property type="nucleotide sequence ID" value="NZ_JBHTOK010000078.1"/>
</dbReference>
<evidence type="ECO:0000259" key="3">
    <source>
        <dbReference type="PROSITE" id="PS50977"/>
    </source>
</evidence>
<sequence length="212" mass="23786">MQVNSVETLLANSLAKSDLSQKQQNVLKACLKLFSEQGYDRTTTADIAKLAGVSEGTVYKHFKNKREILDALLEPLKASVLPAVADEFVAETAKQHFDSLEAALRFLVSDRMRFVLDNRLIIRVFLQEVLVNTDLFDSALAMAKQRFVPAVLPMLANFSQPQHPLTLESFRPIFGLMLTYLLPVILKPELQLDVDQATDQILLEVTPLLFAK</sequence>
<dbReference type="PRINTS" id="PR00455">
    <property type="entry name" value="HTHTETR"/>
</dbReference>
<feature type="domain" description="HTH tetR-type" evidence="3">
    <location>
        <begin position="20"/>
        <end position="80"/>
    </location>
</feature>
<gene>
    <name evidence="4" type="ORF">ACFQ5K_11780</name>
</gene>
<evidence type="ECO:0000256" key="1">
    <source>
        <dbReference type="ARBA" id="ARBA00023125"/>
    </source>
</evidence>
<dbReference type="InterPro" id="IPR023772">
    <property type="entry name" value="DNA-bd_HTH_TetR-type_CS"/>
</dbReference>
<dbReference type="SUPFAM" id="SSF46689">
    <property type="entry name" value="Homeodomain-like"/>
    <property type="match status" value="1"/>
</dbReference>
<organism evidence="4 5">
    <name type="scientific">Lacticaseibacillus hegangensis</name>
    <dbReference type="NCBI Taxonomy" id="2486010"/>
    <lineage>
        <taxon>Bacteria</taxon>
        <taxon>Bacillati</taxon>
        <taxon>Bacillota</taxon>
        <taxon>Bacilli</taxon>
        <taxon>Lactobacillales</taxon>
        <taxon>Lactobacillaceae</taxon>
        <taxon>Lacticaseibacillus</taxon>
    </lineage>
</organism>
<dbReference type="InterPro" id="IPR001647">
    <property type="entry name" value="HTH_TetR"/>
</dbReference>
<evidence type="ECO:0000313" key="5">
    <source>
        <dbReference type="Proteomes" id="UP001597212"/>
    </source>
</evidence>
<evidence type="ECO:0000256" key="2">
    <source>
        <dbReference type="PROSITE-ProRule" id="PRU00335"/>
    </source>
</evidence>
<dbReference type="PROSITE" id="PS01081">
    <property type="entry name" value="HTH_TETR_1"/>
    <property type="match status" value="1"/>
</dbReference>
<feature type="DNA-binding region" description="H-T-H motif" evidence="2">
    <location>
        <begin position="43"/>
        <end position="62"/>
    </location>
</feature>
<proteinExistence type="predicted"/>
<reference evidence="5" key="1">
    <citation type="journal article" date="2019" name="Int. J. Syst. Evol. Microbiol.">
        <title>The Global Catalogue of Microorganisms (GCM) 10K type strain sequencing project: providing services to taxonomists for standard genome sequencing and annotation.</title>
        <authorList>
            <consortium name="The Broad Institute Genomics Platform"/>
            <consortium name="The Broad Institute Genome Sequencing Center for Infectious Disease"/>
            <person name="Wu L."/>
            <person name="Ma J."/>
        </authorList>
    </citation>
    <scope>NUCLEOTIDE SEQUENCE [LARGE SCALE GENOMIC DNA]</scope>
    <source>
        <strain evidence="5">CCM 8912</strain>
    </source>
</reference>
<dbReference type="Pfam" id="PF00440">
    <property type="entry name" value="TetR_N"/>
    <property type="match status" value="1"/>
</dbReference>
<dbReference type="Proteomes" id="UP001597212">
    <property type="component" value="Unassembled WGS sequence"/>
</dbReference>
<dbReference type="InterPro" id="IPR009057">
    <property type="entry name" value="Homeodomain-like_sf"/>
</dbReference>
<name>A0ABW4D183_9LACO</name>
<protein>
    <submittedName>
        <fullName evidence="4">TetR/AcrR family transcriptional regulator</fullName>
    </submittedName>
</protein>
<keyword evidence="1 2" id="KW-0238">DNA-binding</keyword>
<comment type="caution">
    <text evidence="4">The sequence shown here is derived from an EMBL/GenBank/DDBJ whole genome shotgun (WGS) entry which is preliminary data.</text>
</comment>